<gene>
    <name evidence="2" type="ORF">TM448B01937_0006</name>
</gene>
<accession>A0A6M3XSX9</accession>
<name>A0A6M3XSX9_9ZZZZ</name>
<keyword evidence="1" id="KW-0175">Coiled coil</keyword>
<dbReference type="AlphaFoldDB" id="A0A6M3XSX9"/>
<sequence length="731" mass="83423">MSKLTFNILESSRAVDTSSSAGSIEKDQDVKYSEELLDFYKSEATTWRNQAQEDDDFRNNMQWSRTQEEQLKERNQAPIVINILHQAVEQAKSLLTSNKPRFSSTAREDSDVQAGKIFSDLMAYIWDISSGNSELKQAIDDYYVKGVGWICAYVDPNADFGKGEIYIKCIDPMEMFLDPNTKDIFCRDTPHMLIAKLIPGEQLQAMFMDLDISLLQRSTDDFKPASTRVASEGQRYISSYAHRDYYNLIDRYSKVKIPYFYIFDKNSGTEKNLNEQEFEQFKTQPAVILLSQNAPPKFITEDTEIKKMLELHSQTGGVFHFMIDPNSGNPIMMPGEEHELAIPGSQQQIEIVTMQDMMDQGLILVNQILIDRILRIMSAGGYLLYRGIMELDDYPIIPIMNRHLRNPYPMSDVRFNKGIQEYINKIYSLIIAHASNSTNVKLLIPEGSVKKEDIEKEFAKAGTAVIEYQAEIGIPIIATPIPMPNELYRNLADAKVSIQNNLGIYDFQQGSTQGAPQTYRGTVALDEFGQRRIQSKRDDIEAALNQLAKAVVQLIQKTYTEYKLIRLIQPNNALRESEINKPIYSDYGEIIGKMNDITVGKYDLIMVSGSTLPSNRWARGELYKELIQIGLPLHEELIRSLDVDAEKVLQRMDQIQQLQGALEEAQEEIKRLSGDLQTAERGEVEARKQTEVAKFSTQLKDVTYRAEAGTQVFKARLEDELKKEKTKEKVK</sequence>
<evidence type="ECO:0000256" key="1">
    <source>
        <dbReference type="SAM" id="Coils"/>
    </source>
</evidence>
<protein>
    <submittedName>
        <fullName evidence="2">Putative portal protein</fullName>
    </submittedName>
</protein>
<dbReference type="Pfam" id="PF16510">
    <property type="entry name" value="P22_portal"/>
    <property type="match status" value="2"/>
</dbReference>
<organism evidence="2">
    <name type="scientific">viral metagenome</name>
    <dbReference type="NCBI Taxonomy" id="1070528"/>
    <lineage>
        <taxon>unclassified sequences</taxon>
        <taxon>metagenomes</taxon>
        <taxon>organismal metagenomes</taxon>
    </lineage>
</organism>
<proteinExistence type="predicted"/>
<dbReference type="InterPro" id="IPR032427">
    <property type="entry name" value="P22_portal"/>
</dbReference>
<reference evidence="2" key="1">
    <citation type="submission" date="2020-03" db="EMBL/GenBank/DDBJ databases">
        <title>The deep terrestrial virosphere.</title>
        <authorList>
            <person name="Holmfeldt K."/>
            <person name="Nilsson E."/>
            <person name="Simone D."/>
            <person name="Lopez-Fernandez M."/>
            <person name="Wu X."/>
            <person name="de Brujin I."/>
            <person name="Lundin D."/>
            <person name="Andersson A."/>
            <person name="Bertilsson S."/>
            <person name="Dopson M."/>
        </authorList>
    </citation>
    <scope>NUCLEOTIDE SEQUENCE</scope>
    <source>
        <strain evidence="2">TM448B01937</strain>
    </source>
</reference>
<feature type="coiled-coil region" evidence="1">
    <location>
        <begin position="648"/>
        <end position="682"/>
    </location>
</feature>
<dbReference type="EMBL" id="MT144848">
    <property type="protein sequence ID" value="QJI00388.1"/>
    <property type="molecule type" value="Genomic_DNA"/>
</dbReference>
<evidence type="ECO:0000313" key="2">
    <source>
        <dbReference type="EMBL" id="QJI00388.1"/>
    </source>
</evidence>